<name>A0A0F9AID7_9ZZZZ</name>
<evidence type="ECO:0000313" key="1">
    <source>
        <dbReference type="EMBL" id="KKK71921.1"/>
    </source>
</evidence>
<organism evidence="1">
    <name type="scientific">marine sediment metagenome</name>
    <dbReference type="NCBI Taxonomy" id="412755"/>
    <lineage>
        <taxon>unclassified sequences</taxon>
        <taxon>metagenomes</taxon>
        <taxon>ecological metagenomes</taxon>
    </lineage>
</organism>
<sequence>AYTEDGLLWLAFEWDDLTAGQWGALDVANGILSANYLGGTWNGQVNFDGVPAPGQTPVLIAPGPADGQTDVSLNPTFAWTPWAAPQTVDAGVWWELEEMLSEDLLHEEDHAPADSASWTAPHLLQDTQYEFAVDFHNYRTSQVNGADVHVLSWNESRILFTTSDTPVYTTVLTPGGKTGRWTFPDADGDTVTVKFAGKAGTARITRAVPGNDPGDILDITLTGTNAANSLTIAVAGNRPTAVGDIHVFGPLKGLTAKSTALKGDLTVDGHVVKLTLGDIADDHVINIGGSAASKPIAITLGRVANTILNSSSPIKALTVIEWLDSNAVADAVNAPVIGKLTVKGAKANAKKGIDFSAGNFQADVNLDGNGATKATLGSAKIAGD</sequence>
<feature type="non-terminal residue" evidence="1">
    <location>
        <position position="1"/>
    </location>
</feature>
<feature type="non-terminal residue" evidence="1">
    <location>
        <position position="384"/>
    </location>
</feature>
<proteinExistence type="predicted"/>
<comment type="caution">
    <text evidence="1">The sequence shown here is derived from an EMBL/GenBank/DDBJ whole genome shotgun (WGS) entry which is preliminary data.</text>
</comment>
<gene>
    <name evidence="1" type="ORF">LCGC14_2909080</name>
</gene>
<reference evidence="1" key="1">
    <citation type="journal article" date="2015" name="Nature">
        <title>Complex archaea that bridge the gap between prokaryotes and eukaryotes.</title>
        <authorList>
            <person name="Spang A."/>
            <person name="Saw J.H."/>
            <person name="Jorgensen S.L."/>
            <person name="Zaremba-Niedzwiedzka K."/>
            <person name="Martijn J."/>
            <person name="Lind A.E."/>
            <person name="van Eijk R."/>
            <person name="Schleper C."/>
            <person name="Guy L."/>
            <person name="Ettema T.J."/>
        </authorList>
    </citation>
    <scope>NUCLEOTIDE SEQUENCE</scope>
</reference>
<dbReference type="EMBL" id="LAZR01057515">
    <property type="protein sequence ID" value="KKK71921.1"/>
    <property type="molecule type" value="Genomic_DNA"/>
</dbReference>
<accession>A0A0F9AID7</accession>
<protein>
    <submittedName>
        <fullName evidence="1">Uncharacterized protein</fullName>
    </submittedName>
</protein>
<dbReference type="AlphaFoldDB" id="A0A0F9AID7"/>